<dbReference type="Gene3D" id="3.40.50.300">
    <property type="entry name" value="P-loop containing nucleotide triphosphate hydrolases"/>
    <property type="match status" value="1"/>
</dbReference>
<evidence type="ECO:0000313" key="2">
    <source>
        <dbReference type="Proteomes" id="UP000228380"/>
    </source>
</evidence>
<dbReference type="SUPFAM" id="SSF52540">
    <property type="entry name" value="P-loop containing nucleoside triphosphate hydrolases"/>
    <property type="match status" value="1"/>
</dbReference>
<dbReference type="OrthoDB" id="740966at2759"/>
<keyword evidence="1" id="KW-1133">Transmembrane helix</keyword>
<reference evidence="3" key="1">
    <citation type="submission" date="2025-08" db="UniProtKB">
        <authorList>
            <consortium name="RefSeq"/>
        </authorList>
    </citation>
    <scope>IDENTIFICATION</scope>
    <source>
        <tissue evidence="3">Young leaves</tissue>
    </source>
</reference>
<keyword evidence="1" id="KW-0812">Transmembrane</keyword>
<dbReference type="GeneID" id="103698753"/>
<evidence type="ECO:0000256" key="1">
    <source>
        <dbReference type="SAM" id="Phobius"/>
    </source>
</evidence>
<dbReference type="RefSeq" id="XP_008779019.2">
    <property type="nucleotide sequence ID" value="XM_008780797.4"/>
</dbReference>
<proteinExistence type="predicted"/>
<feature type="transmembrane region" description="Helical" evidence="1">
    <location>
        <begin position="356"/>
        <end position="377"/>
    </location>
</feature>
<name>A0A8B7BK28_PHODC</name>
<organism evidence="2 3">
    <name type="scientific">Phoenix dactylifera</name>
    <name type="common">Date palm</name>
    <dbReference type="NCBI Taxonomy" id="42345"/>
    <lineage>
        <taxon>Eukaryota</taxon>
        <taxon>Viridiplantae</taxon>
        <taxon>Streptophyta</taxon>
        <taxon>Embryophyta</taxon>
        <taxon>Tracheophyta</taxon>
        <taxon>Spermatophyta</taxon>
        <taxon>Magnoliopsida</taxon>
        <taxon>Liliopsida</taxon>
        <taxon>Arecaceae</taxon>
        <taxon>Coryphoideae</taxon>
        <taxon>Phoeniceae</taxon>
        <taxon>Phoenix</taxon>
    </lineage>
</organism>
<protein>
    <submittedName>
        <fullName evidence="3">Uncharacterized protein LOC103698753</fullName>
    </submittedName>
</protein>
<keyword evidence="1" id="KW-0472">Membrane</keyword>
<dbReference type="AlphaFoldDB" id="A0A8B7BK28"/>
<evidence type="ECO:0000313" key="3">
    <source>
        <dbReference type="RefSeq" id="XP_008779019.2"/>
    </source>
</evidence>
<sequence length="394" mass="43172">MRSTVPPLIDGGGGVDDDHHRKELFCYVYWWRSLPEFDGGGRGEVFSSRASGGLTPRLRVVKELERLAMLAHESLDDLRHKLLTYRAGDLWFPAGGIPKQETDIPPVITILLLGFAGSGKSSLVNLMYSVFGRSGFVPFAHSASPAGKDGRTQYLEEHNVLRSTRNGFCVFDSRGLDYDRVAEGLVEVAEWMEDGVRHRQPCRGSALPDPASAGPSSAVAAAKRFVRRRVNCAMVVADLSELNQSLVSGDLRPLEATRGLFHSPSIQTYCNDNPILVLTHGDELTAEERINTRVQVCEYLGVSETVGVYDVACANEDGSLVDETDPVTAYAVAEAVYRALLVADRGHPPKPNVKDWLILVLSWAMCALSAFFAFLSASCSKVAKASREQKFRPQ</sequence>
<keyword evidence="2" id="KW-1185">Reference proteome</keyword>
<dbReference type="PANTHER" id="PTHR14241">
    <property type="entry name" value="INTERFERON-INDUCED PROTEIN 44"/>
    <property type="match status" value="1"/>
</dbReference>
<dbReference type="Proteomes" id="UP000228380">
    <property type="component" value="Unplaced"/>
</dbReference>
<dbReference type="InterPro" id="IPR027417">
    <property type="entry name" value="P-loop_NTPase"/>
</dbReference>
<accession>A0A8B7BK28</accession>
<dbReference type="PANTHER" id="PTHR14241:SF24">
    <property type="entry name" value="G DOMAIN-CONTAINING PROTEIN"/>
    <property type="match status" value="1"/>
</dbReference>
<dbReference type="KEGG" id="pda:103698753"/>
<gene>
    <name evidence="3" type="primary">LOC103698753</name>
</gene>